<evidence type="ECO:0000313" key="2">
    <source>
        <dbReference type="Proteomes" id="UP001386955"/>
    </source>
</evidence>
<sequence>MALSFEPWIVQALPMCCQPKKWVFEYNIQLWFVNIDLVEICIVCCKFPFDQAKPSDFDREEDIGVFGFEVEDLLEEEEEKGLRSLLGKRW</sequence>
<organism evidence="1 2">
    <name type="scientific">Psophocarpus tetragonolobus</name>
    <name type="common">Winged bean</name>
    <name type="synonym">Dolichos tetragonolobus</name>
    <dbReference type="NCBI Taxonomy" id="3891"/>
    <lineage>
        <taxon>Eukaryota</taxon>
        <taxon>Viridiplantae</taxon>
        <taxon>Streptophyta</taxon>
        <taxon>Embryophyta</taxon>
        <taxon>Tracheophyta</taxon>
        <taxon>Spermatophyta</taxon>
        <taxon>Magnoliopsida</taxon>
        <taxon>eudicotyledons</taxon>
        <taxon>Gunneridae</taxon>
        <taxon>Pentapetalae</taxon>
        <taxon>rosids</taxon>
        <taxon>fabids</taxon>
        <taxon>Fabales</taxon>
        <taxon>Fabaceae</taxon>
        <taxon>Papilionoideae</taxon>
        <taxon>50 kb inversion clade</taxon>
        <taxon>NPAAA clade</taxon>
        <taxon>indigoferoid/millettioid clade</taxon>
        <taxon>Phaseoleae</taxon>
        <taxon>Psophocarpus</taxon>
    </lineage>
</organism>
<dbReference type="Proteomes" id="UP001386955">
    <property type="component" value="Unassembled WGS sequence"/>
</dbReference>
<name>A0AAN9SC52_PSOTE</name>
<dbReference type="AlphaFoldDB" id="A0AAN9SC52"/>
<dbReference type="EMBL" id="JAYMYS010000005">
    <property type="protein sequence ID" value="KAK7393628.1"/>
    <property type="molecule type" value="Genomic_DNA"/>
</dbReference>
<comment type="caution">
    <text evidence="1">The sequence shown here is derived from an EMBL/GenBank/DDBJ whole genome shotgun (WGS) entry which is preliminary data.</text>
</comment>
<keyword evidence="2" id="KW-1185">Reference proteome</keyword>
<protein>
    <submittedName>
        <fullName evidence="1">Uncharacterized protein</fullName>
    </submittedName>
</protein>
<evidence type="ECO:0000313" key="1">
    <source>
        <dbReference type="EMBL" id="KAK7393628.1"/>
    </source>
</evidence>
<accession>A0AAN9SC52</accession>
<reference evidence="1 2" key="1">
    <citation type="submission" date="2024-01" db="EMBL/GenBank/DDBJ databases">
        <title>The genomes of 5 underutilized Papilionoideae crops provide insights into root nodulation and disease resistanc.</title>
        <authorList>
            <person name="Jiang F."/>
        </authorList>
    </citation>
    <scope>NUCLEOTIDE SEQUENCE [LARGE SCALE GENOMIC DNA]</scope>
    <source>
        <strain evidence="1">DUOXIRENSHENG_FW03</strain>
        <tissue evidence="1">Leaves</tissue>
    </source>
</reference>
<gene>
    <name evidence="1" type="ORF">VNO78_22186</name>
</gene>
<proteinExistence type="predicted"/>